<comment type="similarity">
    <text evidence="5">Belongs to the zinc-containing alcohol dehydrogenase family.</text>
</comment>
<sequence length="357" mass="39000">MLKSIGYAAQNEKTPLAPLAFERQEPEEKDVQIEILYCGVCHSDVHQVRNEWQNTVYPCLPGHEIVGRVVKVGSAVTKFKAGDLAGVGCMIDSCQSCTPCKEGLEQYCEGPKGWTATYNGPQKPDGTNTFGGYSNNLVVTEKFVLKVPENLDLKAVAPLLCAGVTTYSPLRHWKVSSGQKVGIVGLGGLGHIAIKLAKAMGANVTVFTTSPEKEVDARRLGADDVVLSTDRDAMSQHQLSFDYILSTIPTSHDINPYINLLKRDATLTLVGALEPLEPGLNNSQVAFHRRSVAGSLIGGIAETQEVLDFCREHGIVSDVEVIPIQQINEAYERMLKGDVRYRFVIDIALLQQEFDRG</sequence>
<dbReference type="SUPFAM" id="SSF51735">
    <property type="entry name" value="NAD(P)-binding Rossmann-fold domains"/>
    <property type="match status" value="1"/>
</dbReference>
<evidence type="ECO:0000256" key="3">
    <source>
        <dbReference type="ARBA" id="ARBA00022833"/>
    </source>
</evidence>
<accession>A0A0C1R2P9</accession>
<dbReference type="InterPro" id="IPR013149">
    <property type="entry name" value="ADH-like_C"/>
</dbReference>
<evidence type="ECO:0000256" key="5">
    <source>
        <dbReference type="RuleBase" id="RU361277"/>
    </source>
</evidence>
<dbReference type="SUPFAM" id="SSF50129">
    <property type="entry name" value="GroES-like"/>
    <property type="match status" value="1"/>
</dbReference>
<dbReference type="RefSeq" id="WP_038092450.1">
    <property type="nucleotide sequence ID" value="NZ_JHEG04000001.1"/>
</dbReference>
<evidence type="ECO:0000256" key="1">
    <source>
        <dbReference type="ARBA" id="ARBA00001947"/>
    </source>
</evidence>
<dbReference type="PANTHER" id="PTHR42683">
    <property type="entry name" value="ALDEHYDE REDUCTASE"/>
    <property type="match status" value="1"/>
</dbReference>
<dbReference type="OrthoDB" id="9770526at2"/>
<evidence type="ECO:0000313" key="7">
    <source>
        <dbReference type="EMBL" id="KAF3891310.1"/>
    </source>
</evidence>
<dbReference type="FunFam" id="3.40.50.720:FF:000022">
    <property type="entry name" value="Cinnamyl alcohol dehydrogenase"/>
    <property type="match status" value="1"/>
</dbReference>
<organism evidence="8">
    <name type="scientific">Tolypothrix bouteillei VB521301</name>
    <dbReference type="NCBI Taxonomy" id="1479485"/>
    <lineage>
        <taxon>Bacteria</taxon>
        <taxon>Bacillati</taxon>
        <taxon>Cyanobacteriota</taxon>
        <taxon>Cyanophyceae</taxon>
        <taxon>Nostocales</taxon>
        <taxon>Tolypothrichaceae</taxon>
        <taxon>Tolypothrix</taxon>
    </lineage>
</organism>
<evidence type="ECO:0000259" key="6">
    <source>
        <dbReference type="SMART" id="SM00829"/>
    </source>
</evidence>
<keyword evidence="9" id="KW-1185">Reference proteome</keyword>
<dbReference type="InterPro" id="IPR011032">
    <property type="entry name" value="GroES-like_sf"/>
</dbReference>
<dbReference type="GO" id="GO:0008270">
    <property type="term" value="F:zinc ion binding"/>
    <property type="evidence" value="ECO:0007669"/>
    <property type="project" value="InterPro"/>
</dbReference>
<reference evidence="7" key="2">
    <citation type="submission" date="2019-11" db="EMBL/GenBank/DDBJ databases">
        <title>Improved Assembly of Tolypothrix boutellei genome.</title>
        <authorList>
            <person name="Sarangi A.N."/>
            <person name="Mukherjee M."/>
            <person name="Ghosh S."/>
            <person name="Singh D."/>
            <person name="Das A."/>
            <person name="Kant S."/>
            <person name="Prusty A."/>
            <person name="Tripathy S."/>
        </authorList>
    </citation>
    <scope>NUCLEOTIDE SEQUENCE</scope>
    <source>
        <strain evidence="7">VB521301</strain>
    </source>
</reference>
<evidence type="ECO:0000313" key="8">
    <source>
        <dbReference type="EMBL" id="KIE06540.1"/>
    </source>
</evidence>
<dbReference type="Pfam" id="PF08240">
    <property type="entry name" value="ADH_N"/>
    <property type="match status" value="1"/>
</dbReference>
<dbReference type="EMBL" id="JHEG02000059">
    <property type="protein sequence ID" value="KIE06540.1"/>
    <property type="molecule type" value="Genomic_DNA"/>
</dbReference>
<dbReference type="InterPro" id="IPR036291">
    <property type="entry name" value="NAD(P)-bd_dom_sf"/>
</dbReference>
<protein>
    <submittedName>
        <fullName evidence="8">Hydroxyacid dehydrogenase</fullName>
    </submittedName>
    <submittedName>
        <fullName evidence="7">NAD(P)-dependent alcohol dehydrogenase</fullName>
    </submittedName>
</protein>
<dbReference type="InterPro" id="IPR029752">
    <property type="entry name" value="D-isomer_DH_CS1"/>
</dbReference>
<dbReference type="InterPro" id="IPR013154">
    <property type="entry name" value="ADH-like_N"/>
</dbReference>
<keyword evidence="3 5" id="KW-0862">Zinc</keyword>
<evidence type="ECO:0000256" key="2">
    <source>
        <dbReference type="ARBA" id="ARBA00022723"/>
    </source>
</evidence>
<dbReference type="Proteomes" id="UP000029738">
    <property type="component" value="Unassembled WGS sequence"/>
</dbReference>
<dbReference type="InterPro" id="IPR047109">
    <property type="entry name" value="CAD-like"/>
</dbReference>
<evidence type="ECO:0000313" key="9">
    <source>
        <dbReference type="Proteomes" id="UP000029738"/>
    </source>
</evidence>
<keyword evidence="2 5" id="KW-0479">Metal-binding</keyword>
<keyword evidence="4" id="KW-0560">Oxidoreductase</keyword>
<feature type="domain" description="Enoyl reductase (ER)" evidence="6">
    <location>
        <begin position="14"/>
        <end position="345"/>
    </location>
</feature>
<comment type="cofactor">
    <cofactor evidence="1 5">
        <name>Zn(2+)</name>
        <dbReference type="ChEBI" id="CHEBI:29105"/>
    </cofactor>
</comment>
<dbReference type="PROSITE" id="PS00065">
    <property type="entry name" value="D_2_HYDROXYACID_DH_1"/>
    <property type="match status" value="1"/>
</dbReference>
<dbReference type="Gene3D" id="3.40.50.720">
    <property type="entry name" value="NAD(P)-binding Rossmann-like Domain"/>
    <property type="match status" value="1"/>
</dbReference>
<comment type="caution">
    <text evidence="8">The sequence shown here is derived from an EMBL/GenBank/DDBJ whole genome shotgun (WGS) entry which is preliminary data.</text>
</comment>
<dbReference type="Gene3D" id="3.90.180.10">
    <property type="entry name" value="Medium-chain alcohol dehydrogenases, catalytic domain"/>
    <property type="match status" value="1"/>
</dbReference>
<dbReference type="SMART" id="SM00829">
    <property type="entry name" value="PKS_ER"/>
    <property type="match status" value="1"/>
</dbReference>
<dbReference type="EMBL" id="JHEG04000001">
    <property type="protein sequence ID" value="KAF3891310.1"/>
    <property type="molecule type" value="Genomic_DNA"/>
</dbReference>
<reference evidence="8" key="1">
    <citation type="journal article" date="2015" name="Genome Announc.">
        <title>Draft Genome Sequence of Tolypothrix boutellei Strain VB521301.</title>
        <authorList>
            <person name="Chandrababunaidu M.M."/>
            <person name="Singh D."/>
            <person name="Sen D."/>
            <person name="Bhan S."/>
            <person name="Das S."/>
            <person name="Gupta A."/>
            <person name="Adhikary S.P."/>
            <person name="Tripathy S."/>
        </authorList>
    </citation>
    <scope>NUCLEOTIDE SEQUENCE</scope>
    <source>
        <strain evidence="8">VB521301</strain>
    </source>
</reference>
<gene>
    <name evidence="8" type="ORF">DA73_0234800</name>
    <name evidence="7" type="ORF">DA73_0400035375</name>
</gene>
<dbReference type="FunFam" id="3.90.180.10:FF:000100">
    <property type="entry name" value="Putative cinnamyl alcohol dehydrogenase 6"/>
    <property type="match status" value="1"/>
</dbReference>
<dbReference type="InterPro" id="IPR002328">
    <property type="entry name" value="ADH_Zn_CS"/>
</dbReference>
<proteinExistence type="inferred from homology"/>
<dbReference type="CDD" id="cd05283">
    <property type="entry name" value="CAD1"/>
    <property type="match status" value="1"/>
</dbReference>
<evidence type="ECO:0000256" key="4">
    <source>
        <dbReference type="ARBA" id="ARBA00023002"/>
    </source>
</evidence>
<name>A0A0C1R2P9_9CYAN</name>
<dbReference type="Pfam" id="PF00107">
    <property type="entry name" value="ADH_zinc_N"/>
    <property type="match status" value="1"/>
</dbReference>
<dbReference type="PROSITE" id="PS00059">
    <property type="entry name" value="ADH_ZINC"/>
    <property type="match status" value="1"/>
</dbReference>
<dbReference type="GO" id="GO:0008106">
    <property type="term" value="F:alcohol dehydrogenase (NADP+) activity"/>
    <property type="evidence" value="ECO:0007669"/>
    <property type="project" value="UniProtKB-ARBA"/>
</dbReference>
<dbReference type="InterPro" id="IPR020843">
    <property type="entry name" value="ER"/>
</dbReference>
<dbReference type="AlphaFoldDB" id="A0A0C1R2P9"/>
<dbReference type="STRING" id="1479485.DA73_0234800"/>